<name>A0A6M8SUA3_9NEIS</name>
<dbReference type="RefSeq" id="WP_173534195.1">
    <property type="nucleotide sequence ID" value="NZ_CP054143.1"/>
</dbReference>
<dbReference type="EMBL" id="CP054143">
    <property type="protein sequence ID" value="QKJ67694.1"/>
    <property type="molecule type" value="Genomic_DNA"/>
</dbReference>
<evidence type="ECO:0000313" key="1">
    <source>
        <dbReference type="EMBL" id="QKJ67694.1"/>
    </source>
</evidence>
<gene>
    <name evidence="1" type="ORF">HQN60_13760</name>
</gene>
<dbReference type="InterPro" id="IPR021317">
    <property type="entry name" value="DUF2917"/>
</dbReference>
<accession>A0A6M8SUA3</accession>
<dbReference type="Proteomes" id="UP000504844">
    <property type="component" value="Chromosome"/>
</dbReference>
<evidence type="ECO:0000313" key="2">
    <source>
        <dbReference type="Proteomes" id="UP000504844"/>
    </source>
</evidence>
<reference evidence="1 2" key="1">
    <citation type="submission" date="2020-05" db="EMBL/GenBank/DDBJ databases">
        <title>Complete genome sequence of Deefgea sp. D17.</title>
        <authorList>
            <person name="Bae J.-W."/>
            <person name="Han J.E."/>
        </authorList>
    </citation>
    <scope>NUCLEOTIDE SEQUENCE [LARGE SCALE GENOMIC DNA]</scope>
    <source>
        <strain evidence="1 2">D17</strain>
    </source>
</reference>
<sequence>MQTTQLNHAQVSALQAKHCWIHCEAGQLWLSHDGEDIVLERGQKYFVHQEDLVVIEALQNSRYRVQAQTAINAQSTPKTAIPTAALAQ</sequence>
<protein>
    <submittedName>
        <fullName evidence="1">DUF2917 domain-containing protein</fullName>
    </submittedName>
</protein>
<proteinExistence type="predicted"/>
<dbReference type="AlphaFoldDB" id="A0A6M8SUA3"/>
<keyword evidence="2" id="KW-1185">Reference proteome</keyword>
<dbReference type="KEGG" id="dee:HQN60_13760"/>
<organism evidence="1 2">
    <name type="scientific">Deefgea piscis</name>
    <dbReference type="NCBI Taxonomy" id="2739061"/>
    <lineage>
        <taxon>Bacteria</taxon>
        <taxon>Pseudomonadati</taxon>
        <taxon>Pseudomonadota</taxon>
        <taxon>Betaproteobacteria</taxon>
        <taxon>Neisseriales</taxon>
        <taxon>Chitinibacteraceae</taxon>
        <taxon>Deefgea</taxon>
    </lineage>
</organism>
<dbReference type="Pfam" id="PF11142">
    <property type="entry name" value="DUF2917"/>
    <property type="match status" value="1"/>
</dbReference>